<dbReference type="AlphaFoldDB" id="A0A0H4J0G7"/>
<protein>
    <submittedName>
        <fullName evidence="3">Aldo/keto reductase</fullName>
    </submittedName>
</protein>
<proteinExistence type="predicted"/>
<keyword evidence="4" id="KW-1185">Reference proteome</keyword>
<gene>
    <name evidence="3" type="primary">tas</name>
    <name evidence="3" type="ORF">VI33_02115</name>
</gene>
<dbReference type="OrthoDB" id="5488419at2"/>
<organism evidence="3 4">
    <name type="scientific">Methylophilales bacterium MBRS-H7</name>
    <dbReference type="NCBI Taxonomy" id="1623450"/>
    <lineage>
        <taxon>Bacteria</taxon>
        <taxon>Pseudomonadati</taxon>
        <taxon>Pseudomonadota</taxon>
        <taxon>Betaproteobacteria</taxon>
        <taxon>Nitrosomonadales</taxon>
        <taxon>OM43 clade</taxon>
    </lineage>
</organism>
<dbReference type="EMBL" id="CP011002">
    <property type="protein sequence ID" value="AKO65565.1"/>
    <property type="molecule type" value="Genomic_DNA"/>
</dbReference>
<evidence type="ECO:0000313" key="4">
    <source>
        <dbReference type="Proteomes" id="UP000066549"/>
    </source>
</evidence>
<dbReference type="InterPro" id="IPR050523">
    <property type="entry name" value="AKR_Detox_Biosynth"/>
</dbReference>
<dbReference type="PANTHER" id="PTHR43364:SF4">
    <property type="entry name" value="NAD(P)-LINKED OXIDOREDUCTASE SUPERFAMILY PROTEIN"/>
    <property type="match status" value="1"/>
</dbReference>
<feature type="domain" description="NADP-dependent oxidoreductase" evidence="2">
    <location>
        <begin position="19"/>
        <end position="346"/>
    </location>
</feature>
<dbReference type="PANTHER" id="PTHR43364">
    <property type="entry name" value="NADH-SPECIFIC METHYLGLYOXAL REDUCTASE-RELATED"/>
    <property type="match status" value="1"/>
</dbReference>
<dbReference type="GO" id="GO:0016491">
    <property type="term" value="F:oxidoreductase activity"/>
    <property type="evidence" value="ECO:0007669"/>
    <property type="project" value="UniProtKB-KW"/>
</dbReference>
<sequence length="355" mass="40458">MFSATDYRQLSNSNIKISPLTLGTMTFGDQNSKIEAYEQLDFALDVGINSIDIAELYPVPPKADTYTKTESILGDWLQTQDREKIIISSKVAGPRRKLDWIRGGPSSLNEENIVNAVDASLKRLKTEYIDIYYLHWPERNVPMFGQYKFDPEGDQKGGKQIPWVSIYDQLTTLSKLIESGKIRTIALSNEQPWGLMEFFRIARQHKLPIISALQNSYSLLNRTAEFGITEILYREQLSFLAYSPLAFGYLTGKYIEDEKAVGRVNLFPGYAKRFDKPGVRYAVKQYAQLAKKHHLSLTEMSLAFVRSQWFMTSTILGATSLNQLKENVKSYSIELSDDILDEIEQIHLSVMNPAP</sequence>
<evidence type="ECO:0000259" key="2">
    <source>
        <dbReference type="Pfam" id="PF00248"/>
    </source>
</evidence>
<dbReference type="SUPFAM" id="SSF51430">
    <property type="entry name" value="NAD(P)-linked oxidoreductase"/>
    <property type="match status" value="1"/>
</dbReference>
<evidence type="ECO:0000256" key="1">
    <source>
        <dbReference type="ARBA" id="ARBA00023002"/>
    </source>
</evidence>
<dbReference type="InterPro" id="IPR023210">
    <property type="entry name" value="NADP_OxRdtase_dom"/>
</dbReference>
<dbReference type="Gene3D" id="3.20.20.100">
    <property type="entry name" value="NADP-dependent oxidoreductase domain"/>
    <property type="match status" value="1"/>
</dbReference>
<dbReference type="Pfam" id="PF00248">
    <property type="entry name" value="Aldo_ket_red"/>
    <property type="match status" value="1"/>
</dbReference>
<reference evidence="3 4" key="1">
    <citation type="submission" date="2015-03" db="EMBL/GenBank/DDBJ databases">
        <title>Comparative analysis of the OM43 clade including a novel species from Red Sea uncovers genomic and metabolic diversity among marine methylotrophs.</title>
        <authorList>
            <person name="Jimenez-Infante F."/>
            <person name="Ngugi D.K."/>
            <person name="Vinu M."/>
            <person name="Alam I."/>
            <person name="Kamau A."/>
            <person name="Blom J."/>
            <person name="Bajic V.B."/>
            <person name="Stingl U."/>
        </authorList>
    </citation>
    <scope>NUCLEOTIDE SEQUENCE [LARGE SCALE GENOMIC DNA]</scope>
    <source>
        <strain evidence="3 4">MBRSH7</strain>
    </source>
</reference>
<dbReference type="Proteomes" id="UP000066549">
    <property type="component" value="Chromosome"/>
</dbReference>
<dbReference type="CDD" id="cd19094">
    <property type="entry name" value="AKR_Tas-like"/>
    <property type="match status" value="1"/>
</dbReference>
<dbReference type="InterPro" id="IPR036812">
    <property type="entry name" value="NAD(P)_OxRdtase_dom_sf"/>
</dbReference>
<dbReference type="PATRIC" id="fig|1623450.3.peg.421"/>
<accession>A0A0H4J0G7</accession>
<name>A0A0H4J0G7_9PROT</name>
<evidence type="ECO:0000313" key="3">
    <source>
        <dbReference type="EMBL" id="AKO65565.1"/>
    </source>
</evidence>
<keyword evidence="1" id="KW-0560">Oxidoreductase</keyword>